<reference evidence="3" key="1">
    <citation type="submission" date="2021-02" db="EMBL/GenBank/DDBJ databases">
        <title>First Annotated Genome of the Yellow-green Alga Tribonema minus.</title>
        <authorList>
            <person name="Mahan K.M."/>
        </authorList>
    </citation>
    <scope>NUCLEOTIDE SEQUENCE</scope>
    <source>
        <strain evidence="3">UTEX B ZZ1240</strain>
    </source>
</reference>
<evidence type="ECO:0000313" key="4">
    <source>
        <dbReference type="Proteomes" id="UP000664859"/>
    </source>
</evidence>
<feature type="compositionally biased region" description="Low complexity" evidence="1">
    <location>
        <begin position="41"/>
        <end position="55"/>
    </location>
</feature>
<dbReference type="EMBL" id="JAFCMP010000013">
    <property type="protein sequence ID" value="KAG5191895.1"/>
    <property type="molecule type" value="Genomic_DNA"/>
</dbReference>
<feature type="signal peptide" evidence="2">
    <location>
        <begin position="1"/>
        <end position="22"/>
    </location>
</feature>
<sequence>MVSAAMIARTLVLGVLVAVANCNGLRGAAFGDEQRTLQERQQAPGSQQQQQSPPATGLESRCGDEVMKTESALSRGVTKTESVSCADIQDLIDGTFPQCNVTKTSESVSCADIQDLIDGTFPQCDVGNLAFSALYSCVLGALGSSAGLGCSGAQVQVQGEEDFSAQHDWTQIVQATSNLLTAIAAALQQFAQALQQGLRNP</sequence>
<gene>
    <name evidence="3" type="ORF">JKP88DRAFT_274880</name>
</gene>
<proteinExistence type="predicted"/>
<evidence type="ECO:0000256" key="1">
    <source>
        <dbReference type="SAM" id="MobiDB-lite"/>
    </source>
</evidence>
<keyword evidence="2" id="KW-0732">Signal</keyword>
<protein>
    <submittedName>
        <fullName evidence="3">Uncharacterized protein</fullName>
    </submittedName>
</protein>
<feature type="region of interest" description="Disordered" evidence="1">
    <location>
        <begin position="35"/>
        <end position="63"/>
    </location>
</feature>
<feature type="chain" id="PRO_5032382054" evidence="2">
    <location>
        <begin position="23"/>
        <end position="201"/>
    </location>
</feature>
<evidence type="ECO:0000313" key="3">
    <source>
        <dbReference type="EMBL" id="KAG5191895.1"/>
    </source>
</evidence>
<keyword evidence="4" id="KW-1185">Reference proteome</keyword>
<name>A0A835ZDX1_9STRA</name>
<accession>A0A835ZDX1</accession>
<dbReference type="Proteomes" id="UP000664859">
    <property type="component" value="Unassembled WGS sequence"/>
</dbReference>
<dbReference type="AlphaFoldDB" id="A0A835ZDX1"/>
<organism evidence="3 4">
    <name type="scientific">Tribonema minus</name>
    <dbReference type="NCBI Taxonomy" id="303371"/>
    <lineage>
        <taxon>Eukaryota</taxon>
        <taxon>Sar</taxon>
        <taxon>Stramenopiles</taxon>
        <taxon>Ochrophyta</taxon>
        <taxon>PX clade</taxon>
        <taxon>Xanthophyceae</taxon>
        <taxon>Tribonematales</taxon>
        <taxon>Tribonemataceae</taxon>
        <taxon>Tribonema</taxon>
    </lineage>
</organism>
<comment type="caution">
    <text evidence="3">The sequence shown here is derived from an EMBL/GenBank/DDBJ whole genome shotgun (WGS) entry which is preliminary data.</text>
</comment>
<evidence type="ECO:0000256" key="2">
    <source>
        <dbReference type="SAM" id="SignalP"/>
    </source>
</evidence>